<organism evidence="13 14">
    <name type="scientific">Actinomadura fibrosa</name>
    <dbReference type="NCBI Taxonomy" id="111802"/>
    <lineage>
        <taxon>Bacteria</taxon>
        <taxon>Bacillati</taxon>
        <taxon>Actinomycetota</taxon>
        <taxon>Actinomycetes</taxon>
        <taxon>Streptosporangiales</taxon>
        <taxon>Thermomonosporaceae</taxon>
        <taxon>Actinomadura</taxon>
    </lineage>
</organism>
<dbReference type="InterPro" id="IPR011614">
    <property type="entry name" value="Catalase_core"/>
</dbReference>
<dbReference type="InterPro" id="IPR024711">
    <property type="entry name" value="Catalase_clade1/3"/>
</dbReference>
<keyword evidence="8" id="KW-0560">Oxidoreductase</keyword>
<keyword evidence="7" id="KW-0479">Metal-binding</keyword>
<dbReference type="InterPro" id="IPR020835">
    <property type="entry name" value="Catalase_sf"/>
</dbReference>
<dbReference type="InterPro" id="IPR018028">
    <property type="entry name" value="Catalase"/>
</dbReference>
<dbReference type="InterPro" id="IPR010582">
    <property type="entry name" value="Catalase_immune_responsive"/>
</dbReference>
<evidence type="ECO:0000256" key="8">
    <source>
        <dbReference type="ARBA" id="ARBA00023002"/>
    </source>
</evidence>
<dbReference type="EC" id="1.11.1.6" evidence="4"/>
<evidence type="ECO:0000256" key="3">
    <source>
        <dbReference type="ARBA" id="ARBA00005329"/>
    </source>
</evidence>
<dbReference type="EMBL" id="JBHTGP010000003">
    <property type="protein sequence ID" value="MFD0684058.1"/>
    <property type="molecule type" value="Genomic_DNA"/>
</dbReference>
<dbReference type="PANTHER" id="PTHR11465:SF23">
    <property type="entry name" value="CATALASE-2"/>
    <property type="match status" value="1"/>
</dbReference>
<feature type="region of interest" description="Disordered" evidence="11">
    <location>
        <begin position="1"/>
        <end position="35"/>
    </location>
</feature>
<keyword evidence="5" id="KW-0575">Peroxidase</keyword>
<sequence length="556" mass="63209">MTDVSSMGPQDGDDREVLTNRQGHPVYDNQNQRTVGARGPATLENYQFLEKISHFDRERIPERVVHARGVTAFGFFEAYGKWGDEPIGGLTRAKLFQEAGKRTPVALRFSTVIGGRDSAETARDPRGFAIKFYTEDGNWDLVGNNLAVFFIRDAIKFPDVIHALKPDPITFRQDPNRIFDFMSQTPESMHMIVNLFSPRGIPSDYRHQQGFGVNTYKWVNGTGETRLVKYHWMPKQGVRSMTEEDAAAVQANDLGHATKDLHDAIDRGDYPEWELLVQMMSDEEHPELDFDPLDDTKVWPENDFPAKPVGRIVLDRNVENNFLENEQISFGTGVLVDGLDFSDDKMLVGRTFSYSDTQRYRVGPNYLQLPVNQAKSTSVRTNQRDGLMAYDQGGGGENPHVNYEPSIHGGLREAQYPTHDEQGPEIRGRVTRKRIPLTSDYKQAGQRYLLMEDWERDDLVHNFVTQLSQCDRDVQERMVWHFLMVEDDLGHRVGKGLGIGPEDVSHLKPLQSQTLDEEEKERLANLGNNGSRDVSGLQMTHCVPNERAVHRYGEDG</sequence>
<dbReference type="PIRSF" id="PIRSF038928">
    <property type="entry name" value="Catalase_clade1-3"/>
    <property type="match status" value="1"/>
</dbReference>
<keyword evidence="9" id="KW-0408">Iron</keyword>
<dbReference type="InterPro" id="IPR002226">
    <property type="entry name" value="Catalase_haem_BS"/>
</dbReference>
<evidence type="ECO:0000259" key="12">
    <source>
        <dbReference type="SMART" id="SM01060"/>
    </source>
</evidence>
<evidence type="ECO:0000256" key="11">
    <source>
        <dbReference type="SAM" id="MobiDB-lite"/>
    </source>
</evidence>
<accession>A0ABW2XEX0</accession>
<evidence type="ECO:0000256" key="9">
    <source>
        <dbReference type="ARBA" id="ARBA00023004"/>
    </source>
</evidence>
<dbReference type="Proteomes" id="UP001597063">
    <property type="component" value="Unassembled WGS sequence"/>
</dbReference>
<comment type="caution">
    <text evidence="13">The sequence shown here is derived from an EMBL/GenBank/DDBJ whole genome shotgun (WGS) entry which is preliminary data.</text>
</comment>
<comment type="function">
    <text evidence="2">Decomposes hydrogen peroxide into water and oxygen; serves to protect cells from the toxic effects of hydrogen peroxide.</text>
</comment>
<dbReference type="PANTHER" id="PTHR11465">
    <property type="entry name" value="CATALASE"/>
    <property type="match status" value="1"/>
</dbReference>
<dbReference type="Gene3D" id="2.40.180.10">
    <property type="entry name" value="Catalase core domain"/>
    <property type="match status" value="1"/>
</dbReference>
<evidence type="ECO:0000256" key="7">
    <source>
        <dbReference type="ARBA" id="ARBA00022723"/>
    </source>
</evidence>
<dbReference type="Pfam" id="PF06628">
    <property type="entry name" value="Catalase-rel"/>
    <property type="match status" value="1"/>
</dbReference>
<reference evidence="14" key="1">
    <citation type="journal article" date="2019" name="Int. J. Syst. Evol. Microbiol.">
        <title>The Global Catalogue of Microorganisms (GCM) 10K type strain sequencing project: providing services to taxonomists for standard genome sequencing and annotation.</title>
        <authorList>
            <consortium name="The Broad Institute Genomics Platform"/>
            <consortium name="The Broad Institute Genome Sequencing Center for Infectious Disease"/>
            <person name="Wu L."/>
            <person name="Ma J."/>
        </authorList>
    </citation>
    <scope>NUCLEOTIDE SEQUENCE [LARGE SCALE GENOMIC DNA]</scope>
    <source>
        <strain evidence="14">JCM 9371</strain>
    </source>
</reference>
<evidence type="ECO:0000313" key="14">
    <source>
        <dbReference type="Proteomes" id="UP001597063"/>
    </source>
</evidence>
<dbReference type="PROSITE" id="PS00437">
    <property type="entry name" value="CATALASE_1"/>
    <property type="match status" value="1"/>
</dbReference>
<dbReference type="Pfam" id="PF00199">
    <property type="entry name" value="Catalase"/>
    <property type="match status" value="1"/>
</dbReference>
<dbReference type="PROSITE" id="PS51402">
    <property type="entry name" value="CATALASE_3"/>
    <property type="match status" value="1"/>
</dbReference>
<dbReference type="RefSeq" id="WP_131755006.1">
    <property type="nucleotide sequence ID" value="NZ_CAACUY010000002.1"/>
</dbReference>
<gene>
    <name evidence="13" type="ORF">ACFQZM_06095</name>
</gene>
<protein>
    <recommendedName>
        <fullName evidence="4">catalase</fullName>
        <ecNumber evidence="4">1.11.1.6</ecNumber>
    </recommendedName>
</protein>
<evidence type="ECO:0000256" key="2">
    <source>
        <dbReference type="ARBA" id="ARBA00002974"/>
    </source>
</evidence>
<comment type="cofactor">
    <cofactor evidence="1">
        <name>heme</name>
        <dbReference type="ChEBI" id="CHEBI:30413"/>
    </cofactor>
</comment>
<evidence type="ECO:0000256" key="1">
    <source>
        <dbReference type="ARBA" id="ARBA00001971"/>
    </source>
</evidence>
<dbReference type="SUPFAM" id="SSF56634">
    <property type="entry name" value="Heme-dependent catalase-like"/>
    <property type="match status" value="1"/>
</dbReference>
<name>A0ABW2XEX0_9ACTN</name>
<proteinExistence type="inferred from homology"/>
<dbReference type="CDD" id="cd08154">
    <property type="entry name" value="catalase_clade_1"/>
    <property type="match status" value="1"/>
</dbReference>
<dbReference type="SMART" id="SM01060">
    <property type="entry name" value="Catalase"/>
    <property type="match status" value="1"/>
</dbReference>
<keyword evidence="6" id="KW-0349">Heme</keyword>
<evidence type="ECO:0000256" key="6">
    <source>
        <dbReference type="ARBA" id="ARBA00022617"/>
    </source>
</evidence>
<evidence type="ECO:0000256" key="10">
    <source>
        <dbReference type="ARBA" id="ARBA00023324"/>
    </source>
</evidence>
<evidence type="ECO:0000256" key="5">
    <source>
        <dbReference type="ARBA" id="ARBA00022559"/>
    </source>
</evidence>
<evidence type="ECO:0000256" key="4">
    <source>
        <dbReference type="ARBA" id="ARBA00012314"/>
    </source>
</evidence>
<feature type="domain" description="Catalase core" evidence="12">
    <location>
        <begin position="19"/>
        <end position="412"/>
    </location>
</feature>
<keyword evidence="10" id="KW-0376">Hydrogen peroxide</keyword>
<keyword evidence="14" id="KW-1185">Reference proteome</keyword>
<evidence type="ECO:0000313" key="13">
    <source>
        <dbReference type="EMBL" id="MFD0684058.1"/>
    </source>
</evidence>
<comment type="similarity">
    <text evidence="3">Belongs to the catalase family.</text>
</comment>
<dbReference type="PRINTS" id="PR00067">
    <property type="entry name" value="CATALASE"/>
</dbReference>